<keyword evidence="12" id="KW-1185">Reference proteome</keyword>
<evidence type="ECO:0000256" key="6">
    <source>
        <dbReference type="ARBA" id="ARBA00022989"/>
    </source>
</evidence>
<evidence type="ECO:0000256" key="4">
    <source>
        <dbReference type="ARBA" id="ARBA00022475"/>
    </source>
</evidence>
<dbReference type="InterPro" id="IPR006702">
    <property type="entry name" value="CASP_dom"/>
</dbReference>
<evidence type="ECO:0000256" key="3">
    <source>
        <dbReference type="ARBA" id="ARBA00011489"/>
    </source>
</evidence>
<evidence type="ECO:0000256" key="9">
    <source>
        <dbReference type="SAM" id="MobiDB-lite"/>
    </source>
</evidence>
<organism evidence="11 12">
    <name type="scientific">Carnegiea gigantea</name>
    <dbReference type="NCBI Taxonomy" id="171969"/>
    <lineage>
        <taxon>Eukaryota</taxon>
        <taxon>Viridiplantae</taxon>
        <taxon>Streptophyta</taxon>
        <taxon>Embryophyta</taxon>
        <taxon>Tracheophyta</taxon>
        <taxon>Spermatophyta</taxon>
        <taxon>Magnoliopsida</taxon>
        <taxon>eudicotyledons</taxon>
        <taxon>Gunneridae</taxon>
        <taxon>Pentapetalae</taxon>
        <taxon>Caryophyllales</taxon>
        <taxon>Cactineae</taxon>
        <taxon>Cactaceae</taxon>
        <taxon>Cactoideae</taxon>
        <taxon>Echinocereeae</taxon>
        <taxon>Carnegiea</taxon>
    </lineage>
</organism>
<evidence type="ECO:0000256" key="5">
    <source>
        <dbReference type="ARBA" id="ARBA00022692"/>
    </source>
</evidence>
<reference evidence="11" key="1">
    <citation type="submission" date="2022-04" db="EMBL/GenBank/DDBJ databases">
        <title>Carnegiea gigantea Genome sequencing and assembly v2.</title>
        <authorList>
            <person name="Copetti D."/>
            <person name="Sanderson M.J."/>
            <person name="Burquez A."/>
            <person name="Wojciechowski M.F."/>
        </authorList>
    </citation>
    <scope>NUCLEOTIDE SEQUENCE</scope>
    <source>
        <strain evidence="11">SGP5-SGP5p</strain>
        <tissue evidence="11">Aerial part</tissue>
    </source>
</reference>
<feature type="transmembrane region" description="Helical" evidence="8">
    <location>
        <begin position="133"/>
        <end position="152"/>
    </location>
</feature>
<comment type="subunit">
    <text evidence="3 8">Homodimer and heterodimers.</text>
</comment>
<dbReference type="GO" id="GO:0005886">
    <property type="term" value="C:plasma membrane"/>
    <property type="evidence" value="ECO:0007669"/>
    <property type="project" value="UniProtKB-SubCell"/>
</dbReference>
<dbReference type="Pfam" id="PF04535">
    <property type="entry name" value="CASP_dom"/>
    <property type="match status" value="1"/>
</dbReference>
<feature type="transmembrane region" description="Helical" evidence="8">
    <location>
        <begin position="88"/>
        <end position="106"/>
    </location>
</feature>
<keyword evidence="6 8" id="KW-1133">Transmembrane helix</keyword>
<dbReference type="OrthoDB" id="1907587at2759"/>
<dbReference type="PANTHER" id="PTHR33573:SF57">
    <property type="entry name" value="CASP-LIKE PROTEIN 4B1"/>
    <property type="match status" value="1"/>
</dbReference>
<evidence type="ECO:0000256" key="2">
    <source>
        <dbReference type="ARBA" id="ARBA00007651"/>
    </source>
</evidence>
<dbReference type="EMBL" id="JAKOGI010000637">
    <property type="protein sequence ID" value="KAJ8432096.1"/>
    <property type="molecule type" value="Genomic_DNA"/>
</dbReference>
<protein>
    <recommendedName>
        <fullName evidence="8">CASP-like protein</fullName>
    </recommendedName>
</protein>
<evidence type="ECO:0000256" key="7">
    <source>
        <dbReference type="ARBA" id="ARBA00023136"/>
    </source>
</evidence>
<feature type="compositionally biased region" description="Pro residues" evidence="9">
    <location>
        <begin position="11"/>
        <end position="23"/>
    </location>
</feature>
<evidence type="ECO:0000259" key="10">
    <source>
        <dbReference type="Pfam" id="PF04535"/>
    </source>
</evidence>
<feature type="transmembrane region" description="Helical" evidence="8">
    <location>
        <begin position="172"/>
        <end position="192"/>
    </location>
</feature>
<feature type="transmembrane region" description="Helical" evidence="8">
    <location>
        <begin position="57"/>
        <end position="76"/>
    </location>
</feature>
<proteinExistence type="inferred from homology"/>
<dbReference type="PANTHER" id="PTHR33573">
    <property type="entry name" value="CASP-LIKE PROTEIN 4A4"/>
    <property type="match status" value="1"/>
</dbReference>
<sequence length="197" mass="21162">MKMSDEATKNAPPPEGPIPPPPGADMEGGTGRPESVFRGLSDVQQWKRGDCMKKGMIVLRALASLFSFLSFIVMVALDGFDNYESLNYVLTIAIIAMVYTAVQTGIKVHELRTGKSVIPPEVATWFDFSLDQIVAYMLLSSASAATVVVNAIRKSWSASDTGIHHASAAISMSYLAFFSLAPAALISGYYLACQLSS</sequence>
<gene>
    <name evidence="11" type="ORF">Cgig2_001177</name>
</gene>
<keyword evidence="5 8" id="KW-0812">Transmembrane</keyword>
<comment type="similarity">
    <text evidence="2 8">Belongs to the Casparian strip membrane proteins (CASP) family.</text>
</comment>
<comment type="caution">
    <text evidence="11">The sequence shown here is derived from an EMBL/GenBank/DDBJ whole genome shotgun (WGS) entry which is preliminary data.</text>
</comment>
<name>A0A9Q1JWB1_9CARY</name>
<feature type="region of interest" description="Disordered" evidence="9">
    <location>
        <begin position="1"/>
        <end position="31"/>
    </location>
</feature>
<evidence type="ECO:0000313" key="11">
    <source>
        <dbReference type="EMBL" id="KAJ8432096.1"/>
    </source>
</evidence>
<keyword evidence="7 8" id="KW-0472">Membrane</keyword>
<dbReference type="AlphaFoldDB" id="A0A9Q1JWB1"/>
<evidence type="ECO:0000256" key="8">
    <source>
        <dbReference type="RuleBase" id="RU361233"/>
    </source>
</evidence>
<feature type="domain" description="Casparian strip membrane protein" evidence="10">
    <location>
        <begin position="52"/>
        <end position="178"/>
    </location>
</feature>
<accession>A0A9Q1JWB1</accession>
<evidence type="ECO:0000313" key="12">
    <source>
        <dbReference type="Proteomes" id="UP001153076"/>
    </source>
</evidence>
<dbReference type="Proteomes" id="UP001153076">
    <property type="component" value="Unassembled WGS sequence"/>
</dbReference>
<keyword evidence="4 8" id="KW-1003">Cell membrane</keyword>
<evidence type="ECO:0000256" key="1">
    <source>
        <dbReference type="ARBA" id="ARBA00004651"/>
    </source>
</evidence>
<comment type="subcellular location">
    <subcellularLocation>
        <location evidence="1 8">Cell membrane</location>
        <topology evidence="1 8">Multi-pass membrane protein</topology>
    </subcellularLocation>
</comment>